<organism evidence="2 3">
    <name type="scientific">Callosobruchus maculatus</name>
    <name type="common">Southern cowpea weevil</name>
    <name type="synonym">Pulse bruchid</name>
    <dbReference type="NCBI Taxonomy" id="64391"/>
    <lineage>
        <taxon>Eukaryota</taxon>
        <taxon>Metazoa</taxon>
        <taxon>Ecdysozoa</taxon>
        <taxon>Arthropoda</taxon>
        <taxon>Hexapoda</taxon>
        <taxon>Insecta</taxon>
        <taxon>Pterygota</taxon>
        <taxon>Neoptera</taxon>
        <taxon>Endopterygota</taxon>
        <taxon>Coleoptera</taxon>
        <taxon>Polyphaga</taxon>
        <taxon>Cucujiformia</taxon>
        <taxon>Chrysomeloidea</taxon>
        <taxon>Chrysomelidae</taxon>
        <taxon>Bruchinae</taxon>
        <taxon>Bruchini</taxon>
        <taxon>Callosobruchus</taxon>
    </lineage>
</organism>
<protein>
    <submittedName>
        <fullName evidence="2">Uncharacterized protein</fullName>
    </submittedName>
</protein>
<evidence type="ECO:0000313" key="2">
    <source>
        <dbReference type="EMBL" id="VEN64477.1"/>
    </source>
</evidence>
<accession>A0A653DWH4</accession>
<evidence type="ECO:0000313" key="3">
    <source>
        <dbReference type="Proteomes" id="UP000410492"/>
    </source>
</evidence>
<sequence>MSLGRASGGAGASGPQLGPGTTARLPGGVATAAHHRATPDYQPGKDQSEAVQHSARAGFGEEIEDGIDRKS</sequence>
<name>A0A653DWH4_CALMS</name>
<feature type="compositionally biased region" description="Gly residues" evidence="1">
    <location>
        <begin position="1"/>
        <end position="12"/>
    </location>
</feature>
<dbReference type="Proteomes" id="UP000410492">
    <property type="component" value="Unassembled WGS sequence"/>
</dbReference>
<keyword evidence="3" id="KW-1185">Reference proteome</keyword>
<feature type="region of interest" description="Disordered" evidence="1">
    <location>
        <begin position="1"/>
        <end position="71"/>
    </location>
</feature>
<gene>
    <name evidence="2" type="ORF">CALMAC_LOCUS20990</name>
</gene>
<proteinExistence type="predicted"/>
<dbReference type="EMBL" id="CAACVG010015441">
    <property type="protein sequence ID" value="VEN64477.1"/>
    <property type="molecule type" value="Genomic_DNA"/>
</dbReference>
<dbReference type="AlphaFoldDB" id="A0A653DWH4"/>
<reference evidence="2 3" key="1">
    <citation type="submission" date="2019-01" db="EMBL/GenBank/DDBJ databases">
        <authorList>
            <person name="Sayadi A."/>
        </authorList>
    </citation>
    <scope>NUCLEOTIDE SEQUENCE [LARGE SCALE GENOMIC DNA]</scope>
</reference>
<evidence type="ECO:0000256" key="1">
    <source>
        <dbReference type="SAM" id="MobiDB-lite"/>
    </source>
</evidence>